<dbReference type="EMBL" id="SPKJ01000013">
    <property type="protein sequence ID" value="MYZ47333.1"/>
    <property type="molecule type" value="Genomic_DNA"/>
</dbReference>
<organism evidence="1 2">
    <name type="scientific">Propylenella binzhouense</name>
    <dbReference type="NCBI Taxonomy" id="2555902"/>
    <lineage>
        <taxon>Bacteria</taxon>
        <taxon>Pseudomonadati</taxon>
        <taxon>Pseudomonadota</taxon>
        <taxon>Alphaproteobacteria</taxon>
        <taxon>Hyphomicrobiales</taxon>
        <taxon>Propylenellaceae</taxon>
        <taxon>Propylenella</taxon>
    </lineage>
</organism>
<gene>
    <name evidence="1" type="ORF">E4O86_06370</name>
</gene>
<accession>A0A964T2L8</accession>
<protein>
    <submittedName>
        <fullName evidence="1">Uncharacterized protein</fullName>
    </submittedName>
</protein>
<comment type="caution">
    <text evidence="1">The sequence shown here is derived from an EMBL/GenBank/DDBJ whole genome shotgun (WGS) entry which is preliminary data.</text>
</comment>
<reference evidence="1" key="1">
    <citation type="submission" date="2019-03" db="EMBL/GenBank/DDBJ databases">
        <title>Afifella sp. nov., isolated from activated sludge.</title>
        <authorList>
            <person name="Li Q."/>
            <person name="Liu Y."/>
        </authorList>
    </citation>
    <scope>NUCLEOTIDE SEQUENCE</scope>
    <source>
        <strain evidence="1">L72</strain>
    </source>
</reference>
<dbReference type="AlphaFoldDB" id="A0A964T2L8"/>
<evidence type="ECO:0000313" key="2">
    <source>
        <dbReference type="Proteomes" id="UP000773614"/>
    </source>
</evidence>
<dbReference type="RefSeq" id="WP_161139683.1">
    <property type="nucleotide sequence ID" value="NZ_SPKJ01000013.1"/>
</dbReference>
<keyword evidence="2" id="KW-1185">Reference proteome</keyword>
<proteinExistence type="predicted"/>
<dbReference type="Proteomes" id="UP000773614">
    <property type="component" value="Unassembled WGS sequence"/>
</dbReference>
<name>A0A964T2L8_9HYPH</name>
<evidence type="ECO:0000313" key="1">
    <source>
        <dbReference type="EMBL" id="MYZ47333.1"/>
    </source>
</evidence>
<sequence length="112" mass="11953">MFADPRAAALGFIAACIPDAEPQLVPPMDRNVASALRMRAILVETIENLIALVDELDGVDDVDNEPSLAATEAFDQRQAWAVPPAPAVVDGEVWLADAACDRELDPAEGKSR</sequence>